<dbReference type="RefSeq" id="XP_001882372.1">
    <property type="nucleotide sequence ID" value="XM_001882337.1"/>
</dbReference>
<dbReference type="SUPFAM" id="SSF50630">
    <property type="entry name" value="Acid proteases"/>
    <property type="match status" value="1"/>
</dbReference>
<reference evidence="2 3" key="1">
    <citation type="journal article" date="2008" name="Nature">
        <title>The genome of Laccaria bicolor provides insights into mycorrhizal symbiosis.</title>
        <authorList>
            <person name="Martin F."/>
            <person name="Aerts A."/>
            <person name="Ahren D."/>
            <person name="Brun A."/>
            <person name="Danchin E.G.J."/>
            <person name="Duchaussoy F."/>
            <person name="Gibon J."/>
            <person name="Kohler A."/>
            <person name="Lindquist E."/>
            <person name="Pereda V."/>
            <person name="Salamov A."/>
            <person name="Shapiro H.J."/>
            <person name="Wuyts J."/>
            <person name="Blaudez D."/>
            <person name="Buee M."/>
            <person name="Brokstein P."/>
            <person name="Canbaeck B."/>
            <person name="Cohen D."/>
            <person name="Courty P.E."/>
            <person name="Coutinho P.M."/>
            <person name="Delaruelle C."/>
            <person name="Detter J.C."/>
            <person name="Deveau A."/>
            <person name="DiFazio S."/>
            <person name="Duplessis S."/>
            <person name="Fraissinet-Tachet L."/>
            <person name="Lucic E."/>
            <person name="Frey-Klett P."/>
            <person name="Fourrey C."/>
            <person name="Feussner I."/>
            <person name="Gay G."/>
            <person name="Grimwood J."/>
            <person name="Hoegger P.J."/>
            <person name="Jain P."/>
            <person name="Kilaru S."/>
            <person name="Labbe J."/>
            <person name="Lin Y.C."/>
            <person name="Legue V."/>
            <person name="Le Tacon F."/>
            <person name="Marmeisse R."/>
            <person name="Melayah D."/>
            <person name="Montanini B."/>
            <person name="Muratet M."/>
            <person name="Nehls U."/>
            <person name="Niculita-Hirzel H."/>
            <person name="Oudot-Le Secq M.P."/>
            <person name="Peter M."/>
            <person name="Quesneville H."/>
            <person name="Rajashekar B."/>
            <person name="Reich M."/>
            <person name="Rouhier N."/>
            <person name="Schmutz J."/>
            <person name="Yin T."/>
            <person name="Chalot M."/>
            <person name="Henrissat B."/>
            <person name="Kuees U."/>
            <person name="Lucas S."/>
            <person name="Van de Peer Y."/>
            <person name="Podila G.K."/>
            <person name="Polle A."/>
            <person name="Pukkila P.J."/>
            <person name="Richardson P.M."/>
            <person name="Rouze P."/>
            <person name="Sanders I.R."/>
            <person name="Stajich J.E."/>
            <person name="Tunlid A."/>
            <person name="Tuskan G."/>
            <person name="Grigoriev I.V."/>
        </authorList>
    </citation>
    <scope>NUCLEOTIDE SEQUENCE [LARGE SCALE GENOMIC DNA]</scope>
    <source>
        <strain evidence="3">S238N-H82 / ATCC MYA-4686</strain>
    </source>
</reference>
<dbReference type="OrthoDB" id="771136at2759"/>
<dbReference type="Gene3D" id="2.40.70.10">
    <property type="entry name" value="Acid Proteases"/>
    <property type="match status" value="1"/>
</dbReference>
<feature type="domain" description="Peptidase A1" evidence="1">
    <location>
        <begin position="20"/>
        <end position="92"/>
    </location>
</feature>
<evidence type="ECO:0000313" key="2">
    <source>
        <dbReference type="EMBL" id="EDR06999.1"/>
    </source>
</evidence>
<sequence>MLTLLRRPVAVDRLTNGLLEGSASGLMGLAFPAIVSTKSTPFWQPLGSQLAKDEEPGGVFTLGGTNLTLFTGEIDFLNMPSGTPTFWLLTMSG</sequence>
<protein>
    <submittedName>
        <fullName evidence="2">Predicted protein</fullName>
    </submittedName>
</protein>
<proteinExistence type="predicted"/>
<dbReference type="GeneID" id="6077991"/>
<evidence type="ECO:0000313" key="3">
    <source>
        <dbReference type="Proteomes" id="UP000001194"/>
    </source>
</evidence>
<gene>
    <name evidence="2" type="ORF">LACBIDRAFT_299501</name>
</gene>
<dbReference type="Pfam" id="PF00026">
    <property type="entry name" value="Asp"/>
    <property type="match status" value="1"/>
</dbReference>
<evidence type="ECO:0000259" key="1">
    <source>
        <dbReference type="Pfam" id="PF00026"/>
    </source>
</evidence>
<dbReference type="InterPro" id="IPR033121">
    <property type="entry name" value="PEPTIDASE_A1"/>
</dbReference>
<dbReference type="KEGG" id="lbc:LACBIDRAFT_299501"/>
<dbReference type="InParanoid" id="B0DET9"/>
<dbReference type="AlphaFoldDB" id="B0DET9"/>
<dbReference type="HOGENOM" id="CLU_2400054_0_0_1"/>
<dbReference type="EMBL" id="DS547106">
    <property type="protein sequence ID" value="EDR06999.1"/>
    <property type="molecule type" value="Genomic_DNA"/>
</dbReference>
<dbReference type="MEROPS" id="A01.057"/>
<accession>B0DET9</accession>
<name>B0DET9_LACBS</name>
<dbReference type="InterPro" id="IPR021109">
    <property type="entry name" value="Peptidase_aspartic_dom_sf"/>
</dbReference>
<organism evidence="3">
    <name type="scientific">Laccaria bicolor (strain S238N-H82 / ATCC MYA-4686)</name>
    <name type="common">Bicoloured deceiver</name>
    <name type="synonym">Laccaria laccata var. bicolor</name>
    <dbReference type="NCBI Taxonomy" id="486041"/>
    <lineage>
        <taxon>Eukaryota</taxon>
        <taxon>Fungi</taxon>
        <taxon>Dikarya</taxon>
        <taxon>Basidiomycota</taxon>
        <taxon>Agaricomycotina</taxon>
        <taxon>Agaricomycetes</taxon>
        <taxon>Agaricomycetidae</taxon>
        <taxon>Agaricales</taxon>
        <taxon>Agaricineae</taxon>
        <taxon>Hydnangiaceae</taxon>
        <taxon>Laccaria</taxon>
    </lineage>
</organism>
<keyword evidence="3" id="KW-1185">Reference proteome</keyword>
<dbReference type="Proteomes" id="UP000001194">
    <property type="component" value="Unassembled WGS sequence"/>
</dbReference>